<feature type="transmembrane region" description="Helical" evidence="7">
    <location>
        <begin position="375"/>
        <end position="399"/>
    </location>
</feature>
<keyword evidence="2" id="KW-1003">Cell membrane</keyword>
<dbReference type="Pfam" id="PF07690">
    <property type="entry name" value="MFS_1"/>
    <property type="match status" value="1"/>
</dbReference>
<evidence type="ECO:0000313" key="8">
    <source>
        <dbReference type="EMBL" id="QKG19889.1"/>
    </source>
</evidence>
<reference evidence="8 9" key="1">
    <citation type="submission" date="2020-05" db="EMBL/GenBank/DDBJ databases">
        <title>Actinomadura verrucosospora NRRL-B18236 (PFL_A860) Genome sequencing and assembly.</title>
        <authorList>
            <person name="Samborskyy M."/>
        </authorList>
    </citation>
    <scope>NUCLEOTIDE SEQUENCE [LARGE SCALE GENOMIC DNA]</scope>
    <source>
        <strain evidence="8 9">NRRL:B18236</strain>
    </source>
</reference>
<dbReference type="CDD" id="cd06173">
    <property type="entry name" value="MFS_MefA_like"/>
    <property type="match status" value="1"/>
</dbReference>
<proteinExistence type="predicted"/>
<dbReference type="RefSeq" id="WP_173094257.1">
    <property type="nucleotide sequence ID" value="NZ_CP053892.1"/>
</dbReference>
<accession>A0A7D4ALV1</accession>
<comment type="subcellular location">
    <subcellularLocation>
        <location evidence="1">Cell membrane</location>
        <topology evidence="1">Multi-pass membrane protein</topology>
    </subcellularLocation>
</comment>
<gene>
    <name evidence="8" type="ORF">ACTIVE_1525</name>
</gene>
<evidence type="ECO:0000313" key="9">
    <source>
        <dbReference type="Proteomes" id="UP000501240"/>
    </source>
</evidence>
<name>A0A7D4ALV1_ACTVE</name>
<dbReference type="InterPro" id="IPR011701">
    <property type="entry name" value="MFS"/>
</dbReference>
<dbReference type="SUPFAM" id="SSF103473">
    <property type="entry name" value="MFS general substrate transporter"/>
    <property type="match status" value="1"/>
</dbReference>
<keyword evidence="3 7" id="KW-0812">Transmembrane</keyword>
<feature type="transmembrane region" description="Helical" evidence="7">
    <location>
        <begin position="347"/>
        <end position="369"/>
    </location>
</feature>
<keyword evidence="9" id="KW-1185">Reference proteome</keyword>
<protein>
    <submittedName>
        <fullName evidence="8">Arabinose efflux permease family protein</fullName>
    </submittedName>
</protein>
<dbReference type="PANTHER" id="PTHR23513">
    <property type="entry name" value="INTEGRAL MEMBRANE EFFLUX PROTEIN-RELATED"/>
    <property type="match status" value="1"/>
</dbReference>
<feature type="transmembrane region" description="Helical" evidence="7">
    <location>
        <begin position="166"/>
        <end position="189"/>
    </location>
</feature>
<dbReference type="Gene3D" id="1.20.1250.20">
    <property type="entry name" value="MFS general substrate transporter like domains"/>
    <property type="match status" value="1"/>
</dbReference>
<feature type="transmembrane region" description="Helical" evidence="7">
    <location>
        <begin position="56"/>
        <end position="74"/>
    </location>
</feature>
<dbReference type="GO" id="GO:0005886">
    <property type="term" value="C:plasma membrane"/>
    <property type="evidence" value="ECO:0007669"/>
    <property type="project" value="UniProtKB-SubCell"/>
</dbReference>
<dbReference type="PRINTS" id="PR01988">
    <property type="entry name" value="EXPORTERBACE"/>
</dbReference>
<evidence type="ECO:0000256" key="4">
    <source>
        <dbReference type="ARBA" id="ARBA00022989"/>
    </source>
</evidence>
<evidence type="ECO:0000256" key="5">
    <source>
        <dbReference type="ARBA" id="ARBA00023136"/>
    </source>
</evidence>
<feature type="transmembrane region" description="Helical" evidence="7">
    <location>
        <begin position="290"/>
        <end position="308"/>
    </location>
</feature>
<dbReference type="InterPro" id="IPR022324">
    <property type="entry name" value="Bacilysin_exporter_BacE_put"/>
</dbReference>
<feature type="region of interest" description="Disordered" evidence="6">
    <location>
        <begin position="407"/>
        <end position="438"/>
    </location>
</feature>
<dbReference type="PANTHER" id="PTHR23513:SF6">
    <property type="entry name" value="MAJOR FACILITATOR SUPERFAMILY ASSOCIATED DOMAIN-CONTAINING PROTEIN"/>
    <property type="match status" value="1"/>
</dbReference>
<dbReference type="EMBL" id="CP053892">
    <property type="protein sequence ID" value="QKG19889.1"/>
    <property type="molecule type" value="Genomic_DNA"/>
</dbReference>
<sequence length="438" mass="44582">MPKGALWRHPDFLRLWTGQTISNFGDKISLVALPTVAVVVLHGGAFEAGVLGALRFLPYLVFGPFAGMLADKLSKRRTMIWADAGRLAALASIPAAWGMGALTMAHLYVVAALVGVLTVFFEVSYQSYVPALVGRAGLYEANSKLQMSRSSSQVFGSALGGLLMQLLGSALAVLADALSFLLSAISLVLMKHREEAAPAPAGDRPSPGAQLREGLSALFGVRLLRDLMCSSTLGNTGASMGAALVLVFAYHEGGLTPGEVGLAFAVGGAGFIVGAAVATRVAAAVRLGPAITACPVLAGIGYLVVPGLGPSTALVGLAVTQFLVGVAQSMYNIHVMSLVQSVTPQHLLGRVSGGAMTLVMGSMALGSMIGGLLGGVIGVPAALVVSGALLVASSVFLLAGPVVRMAKQPSADDAGQDAREERTDEPEPSVAAAASETP</sequence>
<feature type="transmembrane region" description="Helical" evidence="7">
    <location>
        <begin position="314"/>
        <end position="335"/>
    </location>
</feature>
<dbReference type="Proteomes" id="UP000501240">
    <property type="component" value="Chromosome"/>
</dbReference>
<organism evidence="8 9">
    <name type="scientific">Actinomadura verrucosospora</name>
    <dbReference type="NCBI Taxonomy" id="46165"/>
    <lineage>
        <taxon>Bacteria</taxon>
        <taxon>Bacillati</taxon>
        <taxon>Actinomycetota</taxon>
        <taxon>Actinomycetes</taxon>
        <taxon>Streptosporangiales</taxon>
        <taxon>Thermomonosporaceae</taxon>
        <taxon>Actinomadura</taxon>
    </lineage>
</organism>
<keyword evidence="4 7" id="KW-1133">Transmembrane helix</keyword>
<feature type="transmembrane region" description="Helical" evidence="7">
    <location>
        <begin position="30"/>
        <end position="50"/>
    </location>
</feature>
<feature type="transmembrane region" description="Helical" evidence="7">
    <location>
        <begin position="232"/>
        <end position="250"/>
    </location>
</feature>
<evidence type="ECO:0000256" key="6">
    <source>
        <dbReference type="SAM" id="MobiDB-lite"/>
    </source>
</evidence>
<dbReference type="AlphaFoldDB" id="A0A7D4ALV1"/>
<evidence type="ECO:0000256" key="7">
    <source>
        <dbReference type="SAM" id="Phobius"/>
    </source>
</evidence>
<evidence type="ECO:0000256" key="1">
    <source>
        <dbReference type="ARBA" id="ARBA00004651"/>
    </source>
</evidence>
<evidence type="ECO:0000256" key="2">
    <source>
        <dbReference type="ARBA" id="ARBA00022475"/>
    </source>
</evidence>
<feature type="transmembrane region" description="Helical" evidence="7">
    <location>
        <begin position="262"/>
        <end position="283"/>
    </location>
</feature>
<dbReference type="GO" id="GO:0022857">
    <property type="term" value="F:transmembrane transporter activity"/>
    <property type="evidence" value="ECO:0007669"/>
    <property type="project" value="InterPro"/>
</dbReference>
<evidence type="ECO:0000256" key="3">
    <source>
        <dbReference type="ARBA" id="ARBA00022692"/>
    </source>
</evidence>
<feature type="transmembrane region" description="Helical" evidence="7">
    <location>
        <begin position="95"/>
        <end position="121"/>
    </location>
</feature>
<dbReference type="InterPro" id="IPR036259">
    <property type="entry name" value="MFS_trans_sf"/>
</dbReference>
<keyword evidence="5 7" id="KW-0472">Membrane</keyword>